<evidence type="ECO:0000256" key="5">
    <source>
        <dbReference type="ARBA" id="ARBA00022763"/>
    </source>
</evidence>
<dbReference type="InterPro" id="IPR006935">
    <property type="entry name" value="Helicase/UvrB_N"/>
</dbReference>
<keyword evidence="9 13" id="KW-0234">DNA repair</keyword>
<dbReference type="PROSITE" id="PS51192">
    <property type="entry name" value="HELICASE_ATP_BIND_1"/>
    <property type="match status" value="1"/>
</dbReference>
<feature type="short sequence motif" description="Beta-hairpin" evidence="13">
    <location>
        <begin position="93"/>
        <end position="116"/>
    </location>
</feature>
<dbReference type="SMART" id="SM00490">
    <property type="entry name" value="HELICc"/>
    <property type="match status" value="1"/>
</dbReference>
<accession>A0A968KS37</accession>
<dbReference type="InterPro" id="IPR041471">
    <property type="entry name" value="UvrB_inter"/>
</dbReference>
<dbReference type="Pfam" id="PF17757">
    <property type="entry name" value="UvrB_inter"/>
    <property type="match status" value="2"/>
</dbReference>
<dbReference type="GO" id="GO:0009381">
    <property type="term" value="F:excinuclease ABC activity"/>
    <property type="evidence" value="ECO:0007669"/>
    <property type="project" value="UniProtKB-UniRule"/>
</dbReference>
<dbReference type="GO" id="GO:0016887">
    <property type="term" value="F:ATP hydrolysis activity"/>
    <property type="evidence" value="ECO:0007669"/>
    <property type="project" value="InterPro"/>
</dbReference>
<dbReference type="CDD" id="cd18790">
    <property type="entry name" value="SF2_C_UvrB"/>
    <property type="match status" value="1"/>
</dbReference>
<keyword evidence="19" id="KW-1185">Reference proteome</keyword>
<dbReference type="PROSITE" id="PS51194">
    <property type="entry name" value="HELICASE_CTER"/>
    <property type="match status" value="1"/>
</dbReference>
<evidence type="ECO:0000256" key="4">
    <source>
        <dbReference type="ARBA" id="ARBA00022741"/>
    </source>
</evidence>
<dbReference type="NCBIfam" id="NF003673">
    <property type="entry name" value="PRK05298.1"/>
    <property type="match status" value="1"/>
</dbReference>
<dbReference type="PANTHER" id="PTHR24029:SF0">
    <property type="entry name" value="UVRABC SYSTEM PROTEIN B"/>
    <property type="match status" value="1"/>
</dbReference>
<dbReference type="PANTHER" id="PTHR24029">
    <property type="entry name" value="UVRABC SYSTEM PROTEIN B"/>
    <property type="match status" value="1"/>
</dbReference>
<evidence type="ECO:0000256" key="3">
    <source>
        <dbReference type="ARBA" id="ARBA00022490"/>
    </source>
</evidence>
<dbReference type="InterPro" id="IPR004807">
    <property type="entry name" value="UvrB"/>
</dbReference>
<evidence type="ECO:0000313" key="18">
    <source>
        <dbReference type="EMBL" id="NIZ39932.1"/>
    </source>
</evidence>
<sequence>MSQRRFEVVAAYEPAGDQPQAIESVVSAVLAGDRYHTLKGVTGSGKTYTMAKIIERVQRPTLVISHNKTLAAQLYREFKDFFPHNAVEYFVSYYDYYQPEAYVVARDLYIEKDSSINAEIERMRLSAAASLLERDDVLVVATVSCIYGAGNPESFKAMSITLNEHQRLDIDKVIGMLIAAQYQRNDATPKAGEFRRRGEVLEIFLAYAEPSPRFDDEERAKRGWDSMFRIEWDWDEITSIKKCHSLTGEVIEERESCVIYPAKNFVVETPQLDEAIKRIEADLIKQIEFFEESGKTIEAMRIGQRTRYDLEMLREMGTCSGIENYSRYIDGRAEGMRPSTLIDYFPKNFLTFMDESHVTRSQVGAMYEGDRSRKLNLVNYGFRLPGAMDNRPLTLSEFENLIPQMVYVSATPGNIELEQSNSVTRLVIRPTGLLDPMVEVRPTHGQIEDLYAEIRDRIERDERAIILTLTKKMAEDMTDYFSELGIKVRYLHSEIETIERVEILHDLRRGVIDLIIGVNLLREGIDLPEVSLIAIMDADKIGFLRSKTSLIQIIGRAARHESGKAVMYADKISIAMREAIEETDERRAIQKAYNIEHNITPYTVKKALTEILSREQEQTEEAVQLNLSALKNTTNLLDQKSRAKYLQQLEKRMLEHAKNWEYEEAAVIRDEIEKVKRGDWT</sequence>
<keyword evidence="3 13" id="KW-0963">Cytoplasm</keyword>
<dbReference type="Gene3D" id="4.10.860.10">
    <property type="entry name" value="UVR domain"/>
    <property type="match status" value="1"/>
</dbReference>
<evidence type="ECO:0000256" key="12">
    <source>
        <dbReference type="ARBA" id="ARBA00029504"/>
    </source>
</evidence>
<dbReference type="EMBL" id="JAATLJ010000001">
    <property type="protein sequence ID" value="NIZ39932.1"/>
    <property type="molecule type" value="Genomic_DNA"/>
</dbReference>
<dbReference type="GO" id="GO:0009380">
    <property type="term" value="C:excinuclease repair complex"/>
    <property type="evidence" value="ECO:0007669"/>
    <property type="project" value="InterPro"/>
</dbReference>
<dbReference type="GO" id="GO:0003677">
    <property type="term" value="F:DNA binding"/>
    <property type="evidence" value="ECO:0007669"/>
    <property type="project" value="UniProtKB-UniRule"/>
</dbReference>
<dbReference type="AlphaFoldDB" id="A0A968KS37"/>
<protein>
    <recommendedName>
        <fullName evidence="12 13">UvrABC system protein B</fullName>
        <shortName evidence="13">Protein UvrB</shortName>
    </recommendedName>
    <alternativeName>
        <fullName evidence="13">Excinuclease ABC subunit B</fullName>
    </alternativeName>
</protein>
<dbReference type="InterPro" id="IPR014001">
    <property type="entry name" value="Helicase_ATP-bd"/>
</dbReference>
<comment type="subcellular location">
    <subcellularLocation>
        <location evidence="1 13 14">Cytoplasm</location>
    </subcellularLocation>
</comment>
<evidence type="ECO:0000256" key="9">
    <source>
        <dbReference type="ARBA" id="ARBA00023204"/>
    </source>
</evidence>
<evidence type="ECO:0000256" key="7">
    <source>
        <dbReference type="ARBA" id="ARBA00022840"/>
    </source>
</evidence>
<dbReference type="SMART" id="SM00487">
    <property type="entry name" value="DEXDc"/>
    <property type="match status" value="1"/>
</dbReference>
<proteinExistence type="inferred from homology"/>
<keyword evidence="5 13" id="KW-0227">DNA damage</keyword>
<dbReference type="GO" id="GO:0006289">
    <property type="term" value="P:nucleotide-excision repair"/>
    <property type="evidence" value="ECO:0007669"/>
    <property type="project" value="UniProtKB-UniRule"/>
</dbReference>
<evidence type="ECO:0000256" key="1">
    <source>
        <dbReference type="ARBA" id="ARBA00004496"/>
    </source>
</evidence>
<gene>
    <name evidence="13 18" type="primary">uvrB</name>
    <name evidence="18" type="ORF">HCT14_00140</name>
</gene>
<dbReference type="Gene3D" id="3.40.50.300">
    <property type="entry name" value="P-loop containing nucleotide triphosphate hydrolases"/>
    <property type="match status" value="3"/>
</dbReference>
<evidence type="ECO:0000256" key="14">
    <source>
        <dbReference type="RuleBase" id="RU003587"/>
    </source>
</evidence>
<dbReference type="Pfam" id="PF12344">
    <property type="entry name" value="UvrB"/>
    <property type="match status" value="1"/>
</dbReference>
<comment type="domain">
    <text evidence="13">The beta-hairpin motif is involved in DNA binding.</text>
</comment>
<evidence type="ECO:0000256" key="10">
    <source>
        <dbReference type="ARBA" id="ARBA00023236"/>
    </source>
</evidence>
<dbReference type="NCBIfam" id="TIGR00631">
    <property type="entry name" value="uvrb"/>
    <property type="match status" value="1"/>
</dbReference>
<keyword evidence="6 13" id="KW-0228">DNA excision</keyword>
<evidence type="ECO:0000256" key="13">
    <source>
        <dbReference type="HAMAP-Rule" id="MF_00204"/>
    </source>
</evidence>
<comment type="subunit">
    <text evidence="11 13 14">Forms a heterotetramer with UvrA during the search for lesions. Interacts with UvrC in an incision complex.</text>
</comment>
<dbReference type="Pfam" id="PF00271">
    <property type="entry name" value="Helicase_C"/>
    <property type="match status" value="1"/>
</dbReference>
<evidence type="ECO:0000313" key="19">
    <source>
        <dbReference type="Proteomes" id="UP000711995"/>
    </source>
</evidence>
<comment type="caution">
    <text evidence="18">The sequence shown here is derived from an EMBL/GenBank/DDBJ whole genome shotgun (WGS) entry which is preliminary data.</text>
</comment>
<feature type="domain" description="Helicase ATP-binding" evidence="16">
    <location>
        <begin position="27"/>
        <end position="180"/>
    </location>
</feature>
<dbReference type="InterPro" id="IPR024759">
    <property type="entry name" value="UvrB_YAD/RRR_dom"/>
</dbReference>
<feature type="binding site" evidence="13">
    <location>
        <begin position="40"/>
        <end position="47"/>
    </location>
    <ligand>
        <name>ATP</name>
        <dbReference type="ChEBI" id="CHEBI:30616"/>
    </ligand>
</feature>
<dbReference type="GO" id="GO:0005737">
    <property type="term" value="C:cytoplasm"/>
    <property type="evidence" value="ECO:0007669"/>
    <property type="project" value="UniProtKB-SubCell"/>
</dbReference>
<dbReference type="InterPro" id="IPR001650">
    <property type="entry name" value="Helicase_C-like"/>
</dbReference>
<dbReference type="InterPro" id="IPR027417">
    <property type="entry name" value="P-loop_NTPase"/>
</dbReference>
<dbReference type="RefSeq" id="WP_167699541.1">
    <property type="nucleotide sequence ID" value="NZ_CP118174.1"/>
</dbReference>
<dbReference type="Pfam" id="PF02151">
    <property type="entry name" value="UVR"/>
    <property type="match status" value="1"/>
</dbReference>
<dbReference type="InterPro" id="IPR036876">
    <property type="entry name" value="UVR_dom_sf"/>
</dbReference>
<dbReference type="GO" id="GO:0005524">
    <property type="term" value="F:ATP binding"/>
    <property type="evidence" value="ECO:0007669"/>
    <property type="project" value="UniProtKB-UniRule"/>
</dbReference>
<dbReference type="HAMAP" id="MF_00204">
    <property type="entry name" value="UvrB"/>
    <property type="match status" value="1"/>
</dbReference>
<dbReference type="PROSITE" id="PS50151">
    <property type="entry name" value="UVR"/>
    <property type="match status" value="1"/>
</dbReference>
<comment type="function">
    <text evidence="13">The UvrABC repair system catalyzes the recognition and processing of DNA lesions. A damage recognition complex composed of 2 UvrA and 2 UvrB subunits scans DNA for abnormalities. Upon binding of the UvrA(2)B(2) complex to a putative damaged site, the DNA wraps around one UvrB monomer. DNA wrap is dependent on ATP binding by UvrB and probably causes local melting of the DNA helix, facilitating insertion of UvrB beta-hairpin between the DNA strands. Then UvrB probes one DNA strand for the presence of a lesion. If a lesion is found the UvrA subunits dissociate and the UvrB-DNA preincision complex is formed. This complex is subsequently bound by UvrC and the second UvrB is released. If no lesion is found, the DNA wraps around the other UvrB subunit that will check the other stand for damage.</text>
</comment>
<dbReference type="SUPFAM" id="SSF46600">
    <property type="entry name" value="C-terminal UvrC-binding domain of UvrB"/>
    <property type="match status" value="1"/>
</dbReference>
<reference evidence="18 19" key="1">
    <citation type="submission" date="2020-03" db="EMBL/GenBank/DDBJ databases">
        <title>Spirochaetal bacteria isolated from arthropods constitute a novel genus Entomospira genus novum within the order Spirochaetales.</title>
        <authorList>
            <person name="Grana-Miraglia L."/>
            <person name="Sikutova S."/>
            <person name="Fingerle V."/>
            <person name="Sing A."/>
            <person name="Castillo-Ramirez S."/>
            <person name="Margos G."/>
            <person name="Rudolf I."/>
        </authorList>
    </citation>
    <scope>NUCLEOTIDE SEQUENCE [LARGE SCALE GENOMIC DNA]</scope>
    <source>
        <strain evidence="18 19">BR193</strain>
    </source>
</reference>
<organism evidence="18 19">
    <name type="scientific">Entomospira entomophila</name>
    <dbReference type="NCBI Taxonomy" id="2719988"/>
    <lineage>
        <taxon>Bacteria</taxon>
        <taxon>Pseudomonadati</taxon>
        <taxon>Spirochaetota</taxon>
        <taxon>Spirochaetia</taxon>
        <taxon>Spirochaetales</taxon>
        <taxon>Spirochaetaceae</taxon>
        <taxon>Entomospira</taxon>
    </lineage>
</organism>
<feature type="domain" description="Helicase C-terminal" evidence="17">
    <location>
        <begin position="446"/>
        <end position="608"/>
    </location>
</feature>
<evidence type="ECO:0000256" key="8">
    <source>
        <dbReference type="ARBA" id="ARBA00022881"/>
    </source>
</evidence>
<dbReference type="GO" id="GO:0009432">
    <property type="term" value="P:SOS response"/>
    <property type="evidence" value="ECO:0007669"/>
    <property type="project" value="UniProtKB-UniRule"/>
</dbReference>
<comment type="similarity">
    <text evidence="2 13 14">Belongs to the UvrB family.</text>
</comment>
<evidence type="ECO:0000259" key="16">
    <source>
        <dbReference type="PROSITE" id="PS51192"/>
    </source>
</evidence>
<feature type="domain" description="UVR" evidence="15">
    <location>
        <begin position="643"/>
        <end position="678"/>
    </location>
</feature>
<evidence type="ECO:0000256" key="11">
    <source>
        <dbReference type="ARBA" id="ARBA00026033"/>
    </source>
</evidence>
<keyword evidence="4 13" id="KW-0547">Nucleotide-binding</keyword>
<evidence type="ECO:0000259" key="17">
    <source>
        <dbReference type="PROSITE" id="PS51194"/>
    </source>
</evidence>
<dbReference type="Proteomes" id="UP000711995">
    <property type="component" value="Unassembled WGS sequence"/>
</dbReference>
<evidence type="ECO:0000259" key="15">
    <source>
        <dbReference type="PROSITE" id="PS50151"/>
    </source>
</evidence>
<keyword evidence="8 13" id="KW-0267">Excision nuclease</keyword>
<dbReference type="SUPFAM" id="SSF52540">
    <property type="entry name" value="P-loop containing nucleoside triphosphate hydrolases"/>
    <property type="match status" value="2"/>
</dbReference>
<keyword evidence="10 13" id="KW-0742">SOS response</keyword>
<name>A0A968KS37_9SPIO</name>
<evidence type="ECO:0000256" key="6">
    <source>
        <dbReference type="ARBA" id="ARBA00022769"/>
    </source>
</evidence>
<keyword evidence="7 13" id="KW-0067">ATP-binding</keyword>
<evidence type="ECO:0000256" key="2">
    <source>
        <dbReference type="ARBA" id="ARBA00008533"/>
    </source>
</evidence>
<dbReference type="InterPro" id="IPR001943">
    <property type="entry name" value="UVR_dom"/>
</dbReference>
<dbReference type="CDD" id="cd17916">
    <property type="entry name" value="DEXHc_UvrB"/>
    <property type="match status" value="1"/>
</dbReference>
<dbReference type="Pfam" id="PF04851">
    <property type="entry name" value="ResIII"/>
    <property type="match status" value="1"/>
</dbReference>